<dbReference type="OrthoDB" id="2996783at2759"/>
<dbReference type="AlphaFoldDB" id="A0A816ARK8"/>
<dbReference type="Proteomes" id="UP000663824">
    <property type="component" value="Unassembled WGS sequence"/>
</dbReference>
<dbReference type="InterPro" id="IPR050455">
    <property type="entry name" value="Tpx_Peroxidase_subfamily"/>
</dbReference>
<accession>A0A816ARK8</accession>
<name>A0A816ARK8_9BILA</name>
<evidence type="ECO:0000259" key="2">
    <source>
        <dbReference type="PROSITE" id="PS51352"/>
    </source>
</evidence>
<evidence type="ECO:0000313" key="6">
    <source>
        <dbReference type="Proteomes" id="UP000663834"/>
    </source>
</evidence>
<dbReference type="PANTHER" id="PTHR43110">
    <property type="entry name" value="THIOL PEROXIDASE"/>
    <property type="match status" value="1"/>
</dbReference>
<dbReference type="EMBL" id="CAJNRE010021976">
    <property type="protein sequence ID" value="CAF2266489.1"/>
    <property type="molecule type" value="Genomic_DNA"/>
</dbReference>
<organism evidence="3 6">
    <name type="scientific">Rotaria magnacalcarata</name>
    <dbReference type="NCBI Taxonomy" id="392030"/>
    <lineage>
        <taxon>Eukaryota</taxon>
        <taxon>Metazoa</taxon>
        <taxon>Spiralia</taxon>
        <taxon>Gnathifera</taxon>
        <taxon>Rotifera</taxon>
        <taxon>Eurotatoria</taxon>
        <taxon>Bdelloidea</taxon>
        <taxon>Philodinida</taxon>
        <taxon>Philodinidae</taxon>
        <taxon>Rotaria</taxon>
    </lineage>
</organism>
<reference evidence="3" key="1">
    <citation type="submission" date="2021-02" db="EMBL/GenBank/DDBJ databases">
        <authorList>
            <person name="Nowell W R."/>
        </authorList>
    </citation>
    <scope>NUCLEOTIDE SEQUENCE</scope>
</reference>
<evidence type="ECO:0000313" key="4">
    <source>
        <dbReference type="EMBL" id="CAF2266489.1"/>
    </source>
</evidence>
<dbReference type="EMBL" id="CAJNOW010011662">
    <property type="protein sequence ID" value="CAF1600455.1"/>
    <property type="molecule type" value="Genomic_DNA"/>
</dbReference>
<dbReference type="SUPFAM" id="SSF52833">
    <property type="entry name" value="Thioredoxin-like"/>
    <property type="match status" value="1"/>
</dbReference>
<comment type="caution">
    <text evidence="3">The sequence shown here is derived from an EMBL/GenBank/DDBJ whole genome shotgun (WGS) entry which is preliminary data.</text>
</comment>
<sequence length="165" mass="18894">MALSPVWWHCDMKRLMRKNYILLDANQWPLIDLSSTSNVVLLFFPLAFTGTCTKELCSARDDISKYQKLNATVVAISVDSLFTLGKFREEQKLPFDLLSDFNKEVSRKYDSLYEEFPLFGLKGVTKRSAFVIDKHGIIRYAEILADATKLPDFAKIKEALEQCGK</sequence>
<gene>
    <name evidence="3" type="ORF">KQP761_LOCUS22216</name>
    <name evidence="4" type="ORF">MBJ925_LOCUS39126</name>
    <name evidence="5" type="ORF">SMN809_LOCUS3407</name>
</gene>
<dbReference type="InterPro" id="IPR013766">
    <property type="entry name" value="Thioredoxin_domain"/>
</dbReference>
<dbReference type="InterPro" id="IPR000866">
    <property type="entry name" value="AhpC/TSA"/>
</dbReference>
<dbReference type="Proteomes" id="UP000676336">
    <property type="component" value="Unassembled WGS sequence"/>
</dbReference>
<proteinExistence type="predicted"/>
<dbReference type="GO" id="GO:0016491">
    <property type="term" value="F:oxidoreductase activity"/>
    <property type="evidence" value="ECO:0007669"/>
    <property type="project" value="InterPro"/>
</dbReference>
<evidence type="ECO:0000313" key="5">
    <source>
        <dbReference type="EMBL" id="CAF3840434.1"/>
    </source>
</evidence>
<dbReference type="Proteomes" id="UP000663834">
    <property type="component" value="Unassembled WGS sequence"/>
</dbReference>
<keyword evidence="1" id="KW-0676">Redox-active center</keyword>
<dbReference type="Pfam" id="PF00578">
    <property type="entry name" value="AhpC-TSA"/>
    <property type="match status" value="1"/>
</dbReference>
<protein>
    <recommendedName>
        <fullName evidence="2">Thioredoxin domain-containing protein</fullName>
    </recommendedName>
</protein>
<dbReference type="PANTHER" id="PTHR43110:SF1">
    <property type="entry name" value="THIOL PEROXIDASE"/>
    <property type="match status" value="1"/>
</dbReference>
<dbReference type="GO" id="GO:0016209">
    <property type="term" value="F:antioxidant activity"/>
    <property type="evidence" value="ECO:0007669"/>
    <property type="project" value="InterPro"/>
</dbReference>
<evidence type="ECO:0000313" key="3">
    <source>
        <dbReference type="EMBL" id="CAF1600455.1"/>
    </source>
</evidence>
<dbReference type="Gene3D" id="3.40.30.10">
    <property type="entry name" value="Glutaredoxin"/>
    <property type="match status" value="1"/>
</dbReference>
<feature type="domain" description="Thioredoxin" evidence="2">
    <location>
        <begin position="1"/>
        <end position="165"/>
    </location>
</feature>
<dbReference type="PROSITE" id="PS51352">
    <property type="entry name" value="THIOREDOXIN_2"/>
    <property type="match status" value="1"/>
</dbReference>
<evidence type="ECO:0000256" key="1">
    <source>
        <dbReference type="ARBA" id="ARBA00023284"/>
    </source>
</evidence>
<dbReference type="EMBL" id="CAJOBI010000705">
    <property type="protein sequence ID" value="CAF3840434.1"/>
    <property type="molecule type" value="Genomic_DNA"/>
</dbReference>
<dbReference type="InterPro" id="IPR036249">
    <property type="entry name" value="Thioredoxin-like_sf"/>
</dbReference>